<evidence type="ECO:0000313" key="8">
    <source>
        <dbReference type="Proteomes" id="UP001283361"/>
    </source>
</evidence>
<dbReference type="PANTHER" id="PTHR20922:SF13">
    <property type="entry name" value="DNL-TYPE ZINC FINGER PROTEIN"/>
    <property type="match status" value="1"/>
</dbReference>
<dbReference type="Pfam" id="PF05180">
    <property type="entry name" value="zf-DNL"/>
    <property type="match status" value="1"/>
</dbReference>
<feature type="region of interest" description="Disordered" evidence="5">
    <location>
        <begin position="88"/>
        <end position="107"/>
    </location>
</feature>
<accession>A0AAE1D4X4</accession>
<evidence type="ECO:0000259" key="6">
    <source>
        <dbReference type="PROSITE" id="PS51501"/>
    </source>
</evidence>
<reference evidence="7" key="1">
    <citation type="journal article" date="2023" name="G3 (Bethesda)">
        <title>A reference genome for the long-term kleptoplast-retaining sea slug Elysia crispata morphotype clarki.</title>
        <authorList>
            <person name="Eastman K.E."/>
            <person name="Pendleton A.L."/>
            <person name="Shaikh M.A."/>
            <person name="Suttiyut T."/>
            <person name="Ogas R."/>
            <person name="Tomko P."/>
            <person name="Gavelis G."/>
            <person name="Widhalm J.R."/>
            <person name="Wisecaver J.H."/>
        </authorList>
    </citation>
    <scope>NUCLEOTIDE SEQUENCE</scope>
    <source>
        <strain evidence="7">ECLA1</strain>
    </source>
</reference>
<dbReference type="PANTHER" id="PTHR20922">
    <property type="entry name" value="DNL-TYPE ZINC FINGER PROTEIN"/>
    <property type="match status" value="1"/>
</dbReference>
<dbReference type="AlphaFoldDB" id="A0AAE1D4X4"/>
<evidence type="ECO:0000256" key="5">
    <source>
        <dbReference type="SAM" id="MobiDB-lite"/>
    </source>
</evidence>
<dbReference type="GO" id="GO:0005739">
    <property type="term" value="C:mitochondrion"/>
    <property type="evidence" value="ECO:0007669"/>
    <property type="project" value="TreeGrafter"/>
</dbReference>
<keyword evidence="8" id="KW-1185">Reference proteome</keyword>
<comment type="caution">
    <text evidence="7">The sequence shown here is derived from an EMBL/GenBank/DDBJ whole genome shotgun (WGS) entry which is preliminary data.</text>
</comment>
<evidence type="ECO:0000313" key="7">
    <source>
        <dbReference type="EMBL" id="KAK3757486.1"/>
    </source>
</evidence>
<dbReference type="EMBL" id="JAWDGP010005360">
    <property type="protein sequence ID" value="KAK3757486.1"/>
    <property type="molecule type" value="Genomic_DNA"/>
</dbReference>
<dbReference type="GO" id="GO:0008270">
    <property type="term" value="F:zinc ion binding"/>
    <property type="evidence" value="ECO:0007669"/>
    <property type="project" value="UniProtKB-KW"/>
</dbReference>
<keyword evidence="3" id="KW-0862">Zinc</keyword>
<dbReference type="InterPro" id="IPR024158">
    <property type="entry name" value="Mt_import_TIM15"/>
</dbReference>
<dbReference type="GO" id="GO:0051087">
    <property type="term" value="F:protein-folding chaperone binding"/>
    <property type="evidence" value="ECO:0007669"/>
    <property type="project" value="TreeGrafter"/>
</dbReference>
<keyword evidence="1" id="KW-0479">Metal-binding</keyword>
<dbReference type="GO" id="GO:0006457">
    <property type="term" value="P:protein folding"/>
    <property type="evidence" value="ECO:0007669"/>
    <property type="project" value="TreeGrafter"/>
</dbReference>
<evidence type="ECO:0000256" key="4">
    <source>
        <dbReference type="PROSITE-ProRule" id="PRU00834"/>
    </source>
</evidence>
<dbReference type="PROSITE" id="PS51501">
    <property type="entry name" value="ZF_DNL"/>
    <property type="match status" value="1"/>
</dbReference>
<feature type="compositionally biased region" description="Basic and acidic residues" evidence="5">
    <location>
        <begin position="133"/>
        <end position="143"/>
    </location>
</feature>
<keyword evidence="2 4" id="KW-0863">Zinc-finger</keyword>
<proteinExistence type="predicted"/>
<evidence type="ECO:0000256" key="1">
    <source>
        <dbReference type="ARBA" id="ARBA00022723"/>
    </source>
</evidence>
<sequence length="143" mass="15952">MGIIFKCNVCNTRNAQSFSKKSYEEGVVIVKCCNCGSLHLIADNLGWFEDVEGRNIEEILASKGEEVMRASDTHLPLDFMEKYDHQTQFEESLSSSSSSDEDTGIMVPSVGLSLDHMAEKVEIPGMNTEEEAEKAKEPKIKEE</sequence>
<protein>
    <recommendedName>
        <fullName evidence="6">DNL-type domain-containing protein</fullName>
    </recommendedName>
</protein>
<feature type="domain" description="DNL-type" evidence="6">
    <location>
        <begin position="1"/>
        <end position="92"/>
    </location>
</feature>
<dbReference type="InterPro" id="IPR007853">
    <property type="entry name" value="Znf_DNL-typ"/>
</dbReference>
<dbReference type="Proteomes" id="UP001283361">
    <property type="component" value="Unassembled WGS sequence"/>
</dbReference>
<feature type="region of interest" description="Disordered" evidence="5">
    <location>
        <begin position="121"/>
        <end position="143"/>
    </location>
</feature>
<organism evidence="7 8">
    <name type="scientific">Elysia crispata</name>
    <name type="common">lettuce slug</name>
    <dbReference type="NCBI Taxonomy" id="231223"/>
    <lineage>
        <taxon>Eukaryota</taxon>
        <taxon>Metazoa</taxon>
        <taxon>Spiralia</taxon>
        <taxon>Lophotrochozoa</taxon>
        <taxon>Mollusca</taxon>
        <taxon>Gastropoda</taxon>
        <taxon>Heterobranchia</taxon>
        <taxon>Euthyneura</taxon>
        <taxon>Panpulmonata</taxon>
        <taxon>Sacoglossa</taxon>
        <taxon>Placobranchoidea</taxon>
        <taxon>Plakobranchidae</taxon>
        <taxon>Elysia</taxon>
    </lineage>
</organism>
<dbReference type="GO" id="GO:0030150">
    <property type="term" value="P:protein import into mitochondrial matrix"/>
    <property type="evidence" value="ECO:0007669"/>
    <property type="project" value="TreeGrafter"/>
</dbReference>
<dbReference type="GO" id="GO:0050821">
    <property type="term" value="P:protein stabilization"/>
    <property type="evidence" value="ECO:0007669"/>
    <property type="project" value="TreeGrafter"/>
</dbReference>
<evidence type="ECO:0000256" key="2">
    <source>
        <dbReference type="ARBA" id="ARBA00022771"/>
    </source>
</evidence>
<gene>
    <name evidence="7" type="ORF">RRG08_050369</name>
</gene>
<evidence type="ECO:0000256" key="3">
    <source>
        <dbReference type="ARBA" id="ARBA00022833"/>
    </source>
</evidence>
<name>A0AAE1D4X4_9GAST</name>